<proteinExistence type="inferred from homology"/>
<dbReference type="STRING" id="381666.H16_A0037"/>
<dbReference type="eggNOG" id="COG2175">
    <property type="taxonomic scope" value="Bacteria"/>
</dbReference>
<evidence type="ECO:0000256" key="2">
    <source>
        <dbReference type="ARBA" id="ARBA00022723"/>
    </source>
</evidence>
<organism evidence="7 9">
    <name type="scientific">Cupriavidus necator (strain ATCC 17699 / DSM 428 / KCTC 22496 / NCIMB 10442 / H16 / Stanier 337)</name>
    <name type="common">Ralstonia eutropha</name>
    <dbReference type="NCBI Taxonomy" id="381666"/>
    <lineage>
        <taxon>Bacteria</taxon>
        <taxon>Pseudomonadati</taxon>
        <taxon>Pseudomonadota</taxon>
        <taxon>Betaproteobacteria</taxon>
        <taxon>Burkholderiales</taxon>
        <taxon>Burkholderiaceae</taxon>
        <taxon>Cupriavidus</taxon>
    </lineage>
</organism>
<dbReference type="Proteomes" id="UP000008210">
    <property type="component" value="Chromosome 1"/>
</dbReference>
<dbReference type="PANTHER" id="PTHR30468">
    <property type="entry name" value="ALPHA-KETOGLUTARATE-DEPENDENT SULFONATE DIOXYGENASE"/>
    <property type="match status" value="1"/>
</dbReference>
<evidence type="ECO:0000259" key="6">
    <source>
        <dbReference type="Pfam" id="PF02668"/>
    </source>
</evidence>
<evidence type="ECO:0000313" key="8">
    <source>
        <dbReference type="EMBL" id="QCB99157.1"/>
    </source>
</evidence>
<evidence type="ECO:0000256" key="3">
    <source>
        <dbReference type="ARBA" id="ARBA00022964"/>
    </source>
</evidence>
<dbReference type="EMBL" id="AM260479">
    <property type="protein sequence ID" value="CAJ91189.1"/>
    <property type="molecule type" value="Genomic_DNA"/>
</dbReference>
<keyword evidence="3 7" id="KW-0223">Dioxygenase</keyword>
<evidence type="ECO:0000313" key="10">
    <source>
        <dbReference type="Proteomes" id="UP000296079"/>
    </source>
</evidence>
<dbReference type="Proteomes" id="UP000296079">
    <property type="component" value="Chromosome 1"/>
</dbReference>
<dbReference type="Gene3D" id="3.60.130.10">
    <property type="entry name" value="Clavaminate synthase-like"/>
    <property type="match status" value="1"/>
</dbReference>
<keyword evidence="5" id="KW-0408">Iron</keyword>
<keyword evidence="9" id="KW-1185">Reference proteome</keyword>
<dbReference type="InterPro" id="IPR042098">
    <property type="entry name" value="TauD-like_sf"/>
</dbReference>
<gene>
    <name evidence="7" type="ordered locus">H16_A0037</name>
    <name evidence="8" type="ORF">E6A55_00195</name>
</gene>
<evidence type="ECO:0000256" key="4">
    <source>
        <dbReference type="ARBA" id="ARBA00023002"/>
    </source>
</evidence>
<reference evidence="8 10" key="2">
    <citation type="submission" date="2019-04" db="EMBL/GenBank/DDBJ databases">
        <title>Long-read de novo sequencing of Cupriavidus necator H16.</title>
        <authorList>
            <person name="Little G.T."/>
            <person name="Ehsaan M."/>
            <person name="Arenas-Lopez C."/>
            <person name="Jawed K."/>
            <person name="Winzer K."/>
            <person name="Kovacs K."/>
            <person name="Malys N."/>
            <person name="Minton N.P."/>
        </authorList>
    </citation>
    <scope>NUCLEOTIDE SEQUENCE [LARGE SCALE GENOMIC DNA]</scope>
    <source>
        <strain evidence="8 10">H16</strain>
    </source>
</reference>
<dbReference type="InterPro" id="IPR051323">
    <property type="entry name" value="AtsK-like"/>
</dbReference>
<evidence type="ECO:0000256" key="1">
    <source>
        <dbReference type="ARBA" id="ARBA00005896"/>
    </source>
</evidence>
<evidence type="ECO:0000313" key="7">
    <source>
        <dbReference type="EMBL" id="CAJ91189.1"/>
    </source>
</evidence>
<accession>Q0KFN2</accession>
<evidence type="ECO:0000313" key="9">
    <source>
        <dbReference type="Proteomes" id="UP000008210"/>
    </source>
</evidence>
<sequence length="291" mass="32511">MSQYRFIDVQPIAGALGAEISGVDLSQPVPDETFAEIRSALHNHQVIFFRDQQLTPDQHKAFSARFGDLLEVPFVRALEGHAEILPVMKGKAEQTKRNFGGAWHTDMSYAEIPPLGSALYARVIPPYGGDTMWASMYHAYDALSDGLKLVLDKLRAVHSPVRSYGARGAVVNNGDPAHKMDVRTDDRANSEVLHPVVRVHPATGRKALYVNSTYTMRFEGMTEEESAPLLQYLYAHAARPEFTCRFRWTRGALAVWDNRCTQHLAMNDYDGFDRELHRTTIAGDRPVGVAA</sequence>
<reference evidence="7 9" key="1">
    <citation type="journal article" date="2006" name="Nat. Biotechnol.">
        <title>Genome sequence of the bioplastic-producing 'Knallgas' bacterium Ralstonia eutropha H16.</title>
        <authorList>
            <person name="Pohlmann A."/>
            <person name="Fricke W.F."/>
            <person name="Reinecke F."/>
            <person name="Kusian B."/>
            <person name="Liesegang H."/>
            <person name="Cramm R."/>
            <person name="Eitinger T."/>
            <person name="Ewering C."/>
            <person name="Potter M."/>
            <person name="Schwartz E."/>
            <person name="Strittmatter A."/>
            <person name="Voss I."/>
            <person name="Gottschalk G."/>
            <person name="Steinbuechel A."/>
            <person name="Friedrich B."/>
            <person name="Bowien B."/>
        </authorList>
    </citation>
    <scope>NUCLEOTIDE SEQUENCE [LARGE SCALE GENOMIC DNA]</scope>
    <source>
        <strain evidence="9">ATCC 17699 / DSM 428 / KCTC 22496 / NCIMB 10442 / H16 / Stanier 337</strain>
        <strain evidence="7">H16</strain>
    </source>
</reference>
<dbReference type="RefSeq" id="WP_010811404.1">
    <property type="nucleotide sequence ID" value="NC_008313.1"/>
</dbReference>
<dbReference type="InterPro" id="IPR003819">
    <property type="entry name" value="TauD/TfdA-like"/>
</dbReference>
<evidence type="ECO:0000256" key="5">
    <source>
        <dbReference type="ARBA" id="ARBA00023004"/>
    </source>
</evidence>
<dbReference type="HOGENOM" id="CLU_036005_2_1_4"/>
<dbReference type="GO" id="GO:0000908">
    <property type="term" value="F:taurine dioxygenase activity"/>
    <property type="evidence" value="ECO:0007669"/>
    <property type="project" value="UniProtKB-EC"/>
</dbReference>
<dbReference type="GO" id="GO:0005737">
    <property type="term" value="C:cytoplasm"/>
    <property type="evidence" value="ECO:0007669"/>
    <property type="project" value="TreeGrafter"/>
</dbReference>
<keyword evidence="2" id="KW-0479">Metal-binding</keyword>
<protein>
    <submittedName>
        <fullName evidence="7 8">Taurine dioxygenase</fullName>
        <ecNumber evidence="7">1.14.11.17</ecNumber>
    </submittedName>
</protein>
<dbReference type="OrthoDB" id="581608at2"/>
<keyword evidence="4 7" id="KW-0560">Oxidoreductase</keyword>
<dbReference type="GO" id="GO:0046872">
    <property type="term" value="F:metal ion binding"/>
    <property type="evidence" value="ECO:0007669"/>
    <property type="project" value="UniProtKB-KW"/>
</dbReference>
<name>Q0KFN2_CUPNH</name>
<dbReference type="AlphaFoldDB" id="Q0KFN2"/>
<feature type="domain" description="TauD/TfdA-like" evidence="6">
    <location>
        <begin position="9"/>
        <end position="280"/>
    </location>
</feature>
<comment type="similarity">
    <text evidence="1">Belongs to the TfdA dioxygenase family.</text>
</comment>
<dbReference type="KEGG" id="reh:H16_A0037"/>
<dbReference type="EMBL" id="CP039287">
    <property type="protein sequence ID" value="QCB99157.1"/>
    <property type="molecule type" value="Genomic_DNA"/>
</dbReference>
<dbReference type="SUPFAM" id="SSF51197">
    <property type="entry name" value="Clavaminate synthase-like"/>
    <property type="match status" value="1"/>
</dbReference>
<dbReference type="Pfam" id="PF02668">
    <property type="entry name" value="TauD"/>
    <property type="match status" value="1"/>
</dbReference>
<dbReference type="EC" id="1.14.11.17" evidence="7"/>
<dbReference type="PATRIC" id="fig|381666.6.peg.385"/>
<dbReference type="PANTHER" id="PTHR30468:SF1">
    <property type="entry name" value="ALPHA-KETOGLUTARATE-DEPENDENT SULFONATE DIOXYGENASE"/>
    <property type="match status" value="1"/>
</dbReference>